<comment type="caution">
    <text evidence="1">The sequence shown here is derived from an EMBL/GenBank/DDBJ whole genome shotgun (WGS) entry which is preliminary data.</text>
</comment>
<accession>A0A1L9QW83</accession>
<reference evidence="1" key="1">
    <citation type="submission" date="2016-10" db="EMBL/GenBank/DDBJ databases">
        <title>CRISPR-Cas defence system in Roseofilum reptotaenium: evidence of a bacteriophage-cyanobacterium arms race in the coral black band disease.</title>
        <authorList>
            <person name="Buerger P."/>
            <person name="Wood-Charlson E.M."/>
            <person name="Weynberg K.D."/>
            <person name="Willis B."/>
            <person name="Van Oppen M.J."/>
        </authorList>
    </citation>
    <scope>NUCLEOTIDE SEQUENCE [LARGE SCALE GENOMIC DNA]</scope>
    <source>
        <strain evidence="1">AO1-A</strain>
    </source>
</reference>
<dbReference type="SUPFAM" id="SSF48371">
    <property type="entry name" value="ARM repeat"/>
    <property type="match status" value="1"/>
</dbReference>
<name>A0A1L9QW83_9CYAN</name>
<dbReference type="Proteomes" id="UP000183940">
    <property type="component" value="Unassembled WGS sequence"/>
</dbReference>
<proteinExistence type="predicted"/>
<keyword evidence="2" id="KW-1185">Reference proteome</keyword>
<dbReference type="STRING" id="1925591.BI308_04335"/>
<dbReference type="AlphaFoldDB" id="A0A1L9QW83"/>
<protein>
    <recommendedName>
        <fullName evidence="3">HEAT repeat domain-containing protein</fullName>
    </recommendedName>
</protein>
<sequence>METRSSTLVAISTVLHSFLSAENRSTAVDARIALGNPDPDDRAAIASIMNRWDDSKAVANLLFHPELLATEDQVKSLIRGLEQDEDAYLRLAAIVGVQDINVQNLESADRTKLKTLLISEIQEGSQVLAARASVSVLELLQPEDVEQLLDQLNKPDDLLRHNALVALVKVFGVQQALDLIYQAACSGAIDDSSRTYSERCFAELSELCEGGLPISQALLMSSLGAPSLAYIPDYLD</sequence>
<gene>
    <name evidence="1" type="ORF">BI308_04335</name>
</gene>
<evidence type="ECO:0000313" key="1">
    <source>
        <dbReference type="EMBL" id="OJJ26923.1"/>
    </source>
</evidence>
<organism evidence="1 2">
    <name type="scientific">Roseofilum reptotaenium AO1-A</name>
    <dbReference type="NCBI Taxonomy" id="1925591"/>
    <lineage>
        <taxon>Bacteria</taxon>
        <taxon>Bacillati</taxon>
        <taxon>Cyanobacteriota</taxon>
        <taxon>Cyanophyceae</taxon>
        <taxon>Desertifilales</taxon>
        <taxon>Desertifilaceae</taxon>
        <taxon>Roseofilum</taxon>
    </lineage>
</organism>
<evidence type="ECO:0008006" key="3">
    <source>
        <dbReference type="Google" id="ProtNLM"/>
    </source>
</evidence>
<dbReference type="InterPro" id="IPR016024">
    <property type="entry name" value="ARM-type_fold"/>
</dbReference>
<evidence type="ECO:0000313" key="2">
    <source>
        <dbReference type="Proteomes" id="UP000183940"/>
    </source>
</evidence>
<dbReference type="EMBL" id="MLAW01000004">
    <property type="protein sequence ID" value="OJJ26923.1"/>
    <property type="molecule type" value="Genomic_DNA"/>
</dbReference>